<gene>
    <name evidence="7" type="ORF">PHYEVI_LOCUS8908</name>
</gene>
<dbReference type="PANTHER" id="PTHR10057:SF0">
    <property type="entry name" value="TRANSLOCATOR PROTEIN"/>
    <property type="match status" value="1"/>
</dbReference>
<evidence type="ECO:0000313" key="8">
    <source>
        <dbReference type="Proteomes" id="UP001153712"/>
    </source>
</evidence>
<dbReference type="Gene3D" id="1.20.1260.100">
    <property type="entry name" value="TspO/MBR protein"/>
    <property type="match status" value="1"/>
</dbReference>
<keyword evidence="4 6" id="KW-1133">Transmembrane helix</keyword>
<dbReference type="Proteomes" id="UP001153712">
    <property type="component" value="Chromosome 5"/>
</dbReference>
<dbReference type="OrthoDB" id="8841220at2759"/>
<feature type="transmembrane region" description="Helical" evidence="6">
    <location>
        <begin position="80"/>
        <end position="100"/>
    </location>
</feature>
<keyword evidence="5 6" id="KW-0472">Membrane</keyword>
<evidence type="ECO:0000256" key="2">
    <source>
        <dbReference type="ARBA" id="ARBA00007524"/>
    </source>
</evidence>
<protein>
    <recommendedName>
        <fullName evidence="9">Translocator protein</fullName>
    </recommendedName>
</protein>
<accession>A0A9N9TUM3</accession>
<feature type="transmembrane region" description="Helical" evidence="6">
    <location>
        <begin position="48"/>
        <end position="68"/>
    </location>
</feature>
<feature type="transmembrane region" description="Helical" evidence="6">
    <location>
        <begin position="133"/>
        <end position="155"/>
    </location>
</feature>
<dbReference type="GO" id="GO:0033013">
    <property type="term" value="P:tetrapyrrole metabolic process"/>
    <property type="evidence" value="ECO:0007669"/>
    <property type="project" value="UniProtKB-ARBA"/>
</dbReference>
<evidence type="ECO:0008006" key="9">
    <source>
        <dbReference type="Google" id="ProtNLM"/>
    </source>
</evidence>
<dbReference type="FunFam" id="1.20.1260.100:FF:000001">
    <property type="entry name" value="translocator protein 2"/>
    <property type="match status" value="1"/>
</dbReference>
<dbReference type="CDD" id="cd15904">
    <property type="entry name" value="TSPO_MBR"/>
    <property type="match status" value="1"/>
</dbReference>
<comment type="similarity">
    <text evidence="2">Belongs to the TspO/BZRP family.</text>
</comment>
<feature type="transmembrane region" description="Helical" evidence="6">
    <location>
        <begin position="6"/>
        <end position="27"/>
    </location>
</feature>
<evidence type="ECO:0000256" key="6">
    <source>
        <dbReference type="SAM" id="Phobius"/>
    </source>
</evidence>
<dbReference type="PIRSF" id="PIRSF005859">
    <property type="entry name" value="PBR"/>
    <property type="match status" value="1"/>
</dbReference>
<organism evidence="7 8">
    <name type="scientific">Phyllotreta striolata</name>
    <name type="common">Striped flea beetle</name>
    <name type="synonym">Crioceris striolata</name>
    <dbReference type="NCBI Taxonomy" id="444603"/>
    <lineage>
        <taxon>Eukaryota</taxon>
        <taxon>Metazoa</taxon>
        <taxon>Ecdysozoa</taxon>
        <taxon>Arthropoda</taxon>
        <taxon>Hexapoda</taxon>
        <taxon>Insecta</taxon>
        <taxon>Pterygota</taxon>
        <taxon>Neoptera</taxon>
        <taxon>Endopterygota</taxon>
        <taxon>Coleoptera</taxon>
        <taxon>Polyphaga</taxon>
        <taxon>Cucujiformia</taxon>
        <taxon>Chrysomeloidea</taxon>
        <taxon>Chrysomelidae</taxon>
        <taxon>Galerucinae</taxon>
        <taxon>Alticini</taxon>
        <taxon>Phyllotreta</taxon>
    </lineage>
</organism>
<evidence type="ECO:0000256" key="1">
    <source>
        <dbReference type="ARBA" id="ARBA00004141"/>
    </source>
</evidence>
<reference evidence="7" key="1">
    <citation type="submission" date="2022-01" db="EMBL/GenBank/DDBJ databases">
        <authorList>
            <person name="King R."/>
        </authorList>
    </citation>
    <scope>NUCLEOTIDE SEQUENCE</scope>
</reference>
<keyword evidence="3 6" id="KW-0812">Transmembrane</keyword>
<proteinExistence type="inferred from homology"/>
<dbReference type="AlphaFoldDB" id="A0A9N9TUM3"/>
<dbReference type="GO" id="GO:0005741">
    <property type="term" value="C:mitochondrial outer membrane"/>
    <property type="evidence" value="ECO:0007669"/>
    <property type="project" value="TreeGrafter"/>
</dbReference>
<sequence>MIELNWPAIGFSALPNLGGVAGGLITRRAINPWYESLKKPNWRPPNRAFAPVWTALYTSVGYASYLVYRDGGGFDGAARVPLIVYGTNLAANWLWTPIFFGKKDIKLALYEMQLVNGTALGMAYLFYKINPTAGLLVVPYCLWLCVATALNYTIYRDNKEKVKEITD</sequence>
<evidence type="ECO:0000256" key="3">
    <source>
        <dbReference type="ARBA" id="ARBA00022692"/>
    </source>
</evidence>
<evidence type="ECO:0000256" key="5">
    <source>
        <dbReference type="ARBA" id="ARBA00023136"/>
    </source>
</evidence>
<dbReference type="Pfam" id="PF03073">
    <property type="entry name" value="TspO_MBR"/>
    <property type="match status" value="1"/>
</dbReference>
<evidence type="ECO:0000313" key="7">
    <source>
        <dbReference type="EMBL" id="CAG9862599.1"/>
    </source>
</evidence>
<name>A0A9N9TUM3_PHYSR</name>
<dbReference type="PANTHER" id="PTHR10057">
    <property type="entry name" value="PERIPHERAL-TYPE BENZODIAZEPINE RECEPTOR"/>
    <property type="match status" value="1"/>
</dbReference>
<feature type="transmembrane region" description="Helical" evidence="6">
    <location>
        <begin position="107"/>
        <end position="127"/>
    </location>
</feature>
<dbReference type="InterPro" id="IPR004307">
    <property type="entry name" value="TspO_MBR"/>
</dbReference>
<comment type="subcellular location">
    <subcellularLocation>
        <location evidence="1">Membrane</location>
        <topology evidence="1">Multi-pass membrane protein</topology>
    </subcellularLocation>
</comment>
<dbReference type="EMBL" id="OU900098">
    <property type="protein sequence ID" value="CAG9862599.1"/>
    <property type="molecule type" value="Genomic_DNA"/>
</dbReference>
<evidence type="ECO:0000256" key="4">
    <source>
        <dbReference type="ARBA" id="ARBA00022989"/>
    </source>
</evidence>
<dbReference type="InterPro" id="IPR038330">
    <property type="entry name" value="TspO/MBR-related_sf"/>
</dbReference>
<keyword evidence="8" id="KW-1185">Reference proteome</keyword>